<proteinExistence type="predicted"/>
<comment type="caution">
    <text evidence="2">The sequence shown here is derived from an EMBL/GenBank/DDBJ whole genome shotgun (WGS) entry which is preliminary data.</text>
</comment>
<dbReference type="AlphaFoldDB" id="A0A5B7F8Z2"/>
<dbReference type="EMBL" id="VSRR010006126">
    <property type="protein sequence ID" value="MPC44100.1"/>
    <property type="molecule type" value="Genomic_DNA"/>
</dbReference>
<gene>
    <name evidence="2" type="ORF">E2C01_037764</name>
</gene>
<organism evidence="2 3">
    <name type="scientific">Portunus trituberculatus</name>
    <name type="common">Swimming crab</name>
    <name type="synonym">Neptunus trituberculatus</name>
    <dbReference type="NCBI Taxonomy" id="210409"/>
    <lineage>
        <taxon>Eukaryota</taxon>
        <taxon>Metazoa</taxon>
        <taxon>Ecdysozoa</taxon>
        <taxon>Arthropoda</taxon>
        <taxon>Crustacea</taxon>
        <taxon>Multicrustacea</taxon>
        <taxon>Malacostraca</taxon>
        <taxon>Eumalacostraca</taxon>
        <taxon>Eucarida</taxon>
        <taxon>Decapoda</taxon>
        <taxon>Pleocyemata</taxon>
        <taxon>Brachyura</taxon>
        <taxon>Eubrachyura</taxon>
        <taxon>Portunoidea</taxon>
        <taxon>Portunidae</taxon>
        <taxon>Portuninae</taxon>
        <taxon>Portunus</taxon>
    </lineage>
</organism>
<feature type="region of interest" description="Disordered" evidence="1">
    <location>
        <begin position="1"/>
        <end position="92"/>
    </location>
</feature>
<name>A0A5B7F8Z2_PORTR</name>
<reference evidence="2 3" key="1">
    <citation type="submission" date="2019-05" db="EMBL/GenBank/DDBJ databases">
        <title>Another draft genome of Portunus trituberculatus and its Hox gene families provides insights of decapod evolution.</title>
        <authorList>
            <person name="Jeong J.-H."/>
            <person name="Song I."/>
            <person name="Kim S."/>
            <person name="Choi T."/>
            <person name="Kim D."/>
            <person name="Ryu S."/>
            <person name="Kim W."/>
        </authorList>
    </citation>
    <scope>NUCLEOTIDE SEQUENCE [LARGE SCALE GENOMIC DNA]</scope>
    <source>
        <tissue evidence="2">Muscle</tissue>
    </source>
</reference>
<evidence type="ECO:0000313" key="2">
    <source>
        <dbReference type="EMBL" id="MPC44100.1"/>
    </source>
</evidence>
<protein>
    <submittedName>
        <fullName evidence="2">Uncharacterized protein</fullName>
    </submittedName>
</protein>
<feature type="compositionally biased region" description="Basic and acidic residues" evidence="1">
    <location>
        <begin position="15"/>
        <end position="40"/>
    </location>
</feature>
<evidence type="ECO:0000313" key="3">
    <source>
        <dbReference type="Proteomes" id="UP000324222"/>
    </source>
</evidence>
<sequence length="120" mass="12847">MDATTGRKLVANLPGKEKERCIREGRERSAGSIMGDERRVRASAGIKQLSPLITSAATHPHPSQSISPLSPSSSSSFSSSSSSASRHHYQYPQHHHSFQVTIITSAPAPATVTGYIVHSL</sequence>
<keyword evidence="3" id="KW-1185">Reference proteome</keyword>
<feature type="compositionally biased region" description="Low complexity" evidence="1">
    <location>
        <begin position="60"/>
        <end position="84"/>
    </location>
</feature>
<evidence type="ECO:0000256" key="1">
    <source>
        <dbReference type="SAM" id="MobiDB-lite"/>
    </source>
</evidence>
<accession>A0A5B7F8Z2</accession>
<dbReference type="Proteomes" id="UP000324222">
    <property type="component" value="Unassembled WGS sequence"/>
</dbReference>